<dbReference type="GO" id="GO:0006198">
    <property type="term" value="P:cAMP catabolic process"/>
    <property type="evidence" value="ECO:0007669"/>
    <property type="project" value="InterPro"/>
</dbReference>
<dbReference type="PANTHER" id="PTHR28283">
    <property type="entry name" value="3',5'-CYCLIC-NUCLEOTIDE PHOSPHODIESTERASE 1"/>
    <property type="match status" value="1"/>
</dbReference>
<keyword evidence="2" id="KW-1185">Reference proteome</keyword>
<accession>A0AAD7QSJ4</accession>
<organism evidence="1 2">
    <name type="scientific">Lipomyces tetrasporus</name>
    <dbReference type="NCBI Taxonomy" id="54092"/>
    <lineage>
        <taxon>Eukaryota</taxon>
        <taxon>Fungi</taxon>
        <taxon>Dikarya</taxon>
        <taxon>Ascomycota</taxon>
        <taxon>Saccharomycotina</taxon>
        <taxon>Lipomycetes</taxon>
        <taxon>Lipomycetales</taxon>
        <taxon>Lipomycetaceae</taxon>
        <taxon>Lipomyces</taxon>
    </lineage>
</organism>
<dbReference type="AlphaFoldDB" id="A0AAD7QSJ4"/>
<name>A0AAD7QSJ4_9ASCO</name>
<dbReference type="GO" id="GO:0047555">
    <property type="term" value="F:3',5'-cyclic-GMP phosphodiesterase activity"/>
    <property type="evidence" value="ECO:0007669"/>
    <property type="project" value="TreeGrafter"/>
</dbReference>
<dbReference type="Pfam" id="PF02112">
    <property type="entry name" value="PDEase_II"/>
    <property type="match status" value="1"/>
</dbReference>
<sequence length="302" mass="32825">MLTIYTQGASGGPFEFGVSGYLIKSNTEPWAKNTLVAIDAGTYMSGVMQAMRPAASLSAISPCQQQLGTGLLPYVSPLTNAAYVVRELVAAVCITHAHLDHLAGFVINSACFTAENPKKLAGLPWVVDAVLKHIFNNAIWPNMSNEGDDPIGMVTLHRFKYSSHAAGDDDDDEPVGVIEDSFDDEDGYETIANGLDIRAFRVSHGCVHYTGKAPKAYESSAYFLRDKHSGKEILMFGDVEPDSVSMAPQNRAVWIAAAQKFGRNKLSAIFIECSYASIQPEHSLFGHLSPPYLIQELKMFAS</sequence>
<dbReference type="Gene3D" id="3.60.15.10">
    <property type="entry name" value="Ribonuclease Z/Hydroxyacylglutathione hydrolase-like"/>
    <property type="match status" value="1"/>
</dbReference>
<dbReference type="SUPFAM" id="SSF56281">
    <property type="entry name" value="Metallo-hydrolase/oxidoreductase"/>
    <property type="match status" value="1"/>
</dbReference>
<evidence type="ECO:0000313" key="1">
    <source>
        <dbReference type="EMBL" id="KAJ8100503.1"/>
    </source>
</evidence>
<dbReference type="Proteomes" id="UP001217417">
    <property type="component" value="Unassembled WGS sequence"/>
</dbReference>
<dbReference type="GO" id="GO:0004115">
    <property type="term" value="F:3',5'-cyclic-AMP phosphodiesterase activity"/>
    <property type="evidence" value="ECO:0007669"/>
    <property type="project" value="InterPro"/>
</dbReference>
<dbReference type="GO" id="GO:1902660">
    <property type="term" value="P:negative regulation of glucose mediated signaling pathway"/>
    <property type="evidence" value="ECO:0007669"/>
    <property type="project" value="TreeGrafter"/>
</dbReference>
<dbReference type="PRINTS" id="PR00388">
    <property type="entry name" value="PDIESTERASE2"/>
</dbReference>
<dbReference type="RefSeq" id="XP_056043953.1">
    <property type="nucleotide sequence ID" value="XM_056185067.1"/>
</dbReference>
<dbReference type="GeneID" id="80880233"/>
<dbReference type="EMBL" id="JARPMG010000005">
    <property type="protein sequence ID" value="KAJ8100503.1"/>
    <property type="molecule type" value="Genomic_DNA"/>
</dbReference>
<proteinExistence type="predicted"/>
<evidence type="ECO:0000313" key="2">
    <source>
        <dbReference type="Proteomes" id="UP001217417"/>
    </source>
</evidence>
<dbReference type="InterPro" id="IPR036866">
    <property type="entry name" value="RibonucZ/Hydroxyglut_hydro"/>
</dbReference>
<reference evidence="1" key="1">
    <citation type="submission" date="2023-03" db="EMBL/GenBank/DDBJ databases">
        <title>Near-Complete genome sequence of Lipomyces tetrasporous NRRL Y-64009, an oleaginous yeast capable of growing on lignocellulosic hydrolysates.</title>
        <authorList>
            <consortium name="Lawrence Berkeley National Laboratory"/>
            <person name="Jagtap S.S."/>
            <person name="Liu J.-J."/>
            <person name="Walukiewicz H.E."/>
            <person name="Pangilinan J."/>
            <person name="Lipzen A."/>
            <person name="Ahrendt S."/>
            <person name="Koriabine M."/>
            <person name="Cobaugh K."/>
            <person name="Salamov A."/>
            <person name="Yoshinaga Y."/>
            <person name="Ng V."/>
            <person name="Daum C."/>
            <person name="Grigoriev I.V."/>
            <person name="Slininger P.J."/>
            <person name="Dien B.S."/>
            <person name="Jin Y.-S."/>
            <person name="Rao C.V."/>
        </authorList>
    </citation>
    <scope>NUCLEOTIDE SEQUENCE</scope>
    <source>
        <strain evidence="1">NRRL Y-64009</strain>
    </source>
</reference>
<feature type="non-terminal residue" evidence="1">
    <location>
        <position position="302"/>
    </location>
</feature>
<dbReference type="PANTHER" id="PTHR28283:SF1">
    <property type="entry name" value="3',5'-CYCLIC-NUCLEOTIDE PHOSPHODIESTERASE 1"/>
    <property type="match status" value="1"/>
</dbReference>
<gene>
    <name evidence="1" type="ORF">POJ06DRAFT_197292</name>
</gene>
<dbReference type="CDD" id="cd07735">
    <property type="entry name" value="class_II_PDE_MBL-fold"/>
    <property type="match status" value="1"/>
</dbReference>
<protein>
    <submittedName>
        <fullName evidence="1">Cyclic-AMP phosphodiesterase</fullName>
    </submittedName>
</protein>
<dbReference type="InterPro" id="IPR000396">
    <property type="entry name" value="Pdiesterase2"/>
</dbReference>
<comment type="caution">
    <text evidence="1">The sequence shown here is derived from an EMBL/GenBank/DDBJ whole genome shotgun (WGS) entry which is preliminary data.</text>
</comment>